<reference evidence="7 8" key="1">
    <citation type="submission" date="2019-03" db="EMBL/GenBank/DDBJ databases">
        <authorList>
            <person name="Nijsse B."/>
        </authorList>
    </citation>
    <scope>NUCLEOTIDE SEQUENCE [LARGE SCALE GENOMIC DNA]</scope>
    <source>
        <strain evidence="7">Desulfoluna butyratoxydans MSL71</strain>
    </source>
</reference>
<dbReference type="SUPFAM" id="SSF75217">
    <property type="entry name" value="alpha/beta knot"/>
    <property type="match status" value="1"/>
</dbReference>
<dbReference type="EC" id="2.1.1.200" evidence="5"/>
<keyword evidence="8" id="KW-1185">Reference proteome</keyword>
<comment type="catalytic activity">
    <reaction evidence="5">
        <text>uridine(32) in tRNA + S-adenosyl-L-methionine = 2'-O-methyluridine(32) in tRNA + S-adenosyl-L-homocysteine + H(+)</text>
        <dbReference type="Rhea" id="RHEA:42936"/>
        <dbReference type="Rhea" id="RHEA-COMP:10107"/>
        <dbReference type="Rhea" id="RHEA-COMP:10290"/>
        <dbReference type="ChEBI" id="CHEBI:15378"/>
        <dbReference type="ChEBI" id="CHEBI:57856"/>
        <dbReference type="ChEBI" id="CHEBI:59789"/>
        <dbReference type="ChEBI" id="CHEBI:65315"/>
        <dbReference type="ChEBI" id="CHEBI:74478"/>
        <dbReference type="EC" id="2.1.1.200"/>
    </reaction>
</comment>
<keyword evidence="5" id="KW-0963">Cytoplasm</keyword>
<dbReference type="Pfam" id="PF00588">
    <property type="entry name" value="SpoU_methylase"/>
    <property type="match status" value="1"/>
</dbReference>
<dbReference type="PANTHER" id="PTHR42786:SF2">
    <property type="entry name" value="TRNA (CYTIDINE_URIDINE-2'-O-)-METHYLTRANSFERASE TRMJ"/>
    <property type="match status" value="1"/>
</dbReference>
<dbReference type="AlphaFoldDB" id="A0A4V6ILI2"/>
<dbReference type="InterPro" id="IPR029026">
    <property type="entry name" value="tRNA_m1G_MTases_N"/>
</dbReference>
<comment type="subunit">
    <text evidence="5">Homodimer.</text>
</comment>
<comment type="subcellular location">
    <subcellularLocation>
        <location evidence="5">Cytoplasm</location>
    </subcellularLocation>
</comment>
<evidence type="ECO:0000256" key="5">
    <source>
        <dbReference type="RuleBase" id="RU362024"/>
    </source>
</evidence>
<keyword evidence="2 5" id="KW-0489">Methyltransferase</keyword>
<evidence type="ECO:0000259" key="6">
    <source>
        <dbReference type="Pfam" id="PF00588"/>
    </source>
</evidence>
<evidence type="ECO:0000256" key="3">
    <source>
        <dbReference type="ARBA" id="ARBA00022679"/>
    </source>
</evidence>
<dbReference type="NCBIfam" id="TIGR00050">
    <property type="entry name" value="rRNA_methyl_1"/>
    <property type="match status" value="1"/>
</dbReference>
<evidence type="ECO:0000313" key="7">
    <source>
        <dbReference type="EMBL" id="VFQ45178.1"/>
    </source>
</evidence>
<dbReference type="InterPro" id="IPR001537">
    <property type="entry name" value="SpoU_MeTrfase"/>
</dbReference>
<dbReference type="GO" id="GO:0005829">
    <property type="term" value="C:cytosol"/>
    <property type="evidence" value="ECO:0007669"/>
    <property type="project" value="TreeGrafter"/>
</dbReference>
<comment type="catalytic activity">
    <reaction evidence="5">
        <text>cytidine(32) in tRNA + S-adenosyl-L-methionine = 2'-O-methylcytidine(32) in tRNA + S-adenosyl-L-homocysteine + H(+)</text>
        <dbReference type="Rhea" id="RHEA:42932"/>
        <dbReference type="Rhea" id="RHEA-COMP:10288"/>
        <dbReference type="Rhea" id="RHEA-COMP:10289"/>
        <dbReference type="ChEBI" id="CHEBI:15378"/>
        <dbReference type="ChEBI" id="CHEBI:57856"/>
        <dbReference type="ChEBI" id="CHEBI:59789"/>
        <dbReference type="ChEBI" id="CHEBI:74495"/>
        <dbReference type="ChEBI" id="CHEBI:82748"/>
        <dbReference type="EC" id="2.1.1.200"/>
    </reaction>
</comment>
<evidence type="ECO:0000256" key="2">
    <source>
        <dbReference type="ARBA" id="ARBA00022603"/>
    </source>
</evidence>
<dbReference type="Proteomes" id="UP000507962">
    <property type="component" value="Unassembled WGS sequence"/>
</dbReference>
<dbReference type="Gene3D" id="3.40.1280.10">
    <property type="match status" value="1"/>
</dbReference>
<dbReference type="CDD" id="cd18093">
    <property type="entry name" value="SpoU-like_TrmJ"/>
    <property type="match status" value="1"/>
</dbReference>
<evidence type="ECO:0000313" key="8">
    <source>
        <dbReference type="Proteomes" id="UP000507962"/>
    </source>
</evidence>
<dbReference type="PANTHER" id="PTHR42786">
    <property type="entry name" value="TRNA/RRNA METHYLTRANSFERASE"/>
    <property type="match status" value="1"/>
</dbReference>
<protein>
    <recommendedName>
        <fullName evidence="5">tRNA (cytidine/uridine-2'-O-)-methyltransferase TrmJ</fullName>
        <ecNumber evidence="5">2.1.1.200</ecNumber>
    </recommendedName>
    <alternativeName>
        <fullName evidence="5">tRNA (cytidine(32)/uridine(32)-2'-O)-methyltransferase</fullName>
    </alternativeName>
    <alternativeName>
        <fullName evidence="5">tRNA Cm32/Um32 methyltransferase</fullName>
    </alternativeName>
</protein>
<accession>A0A4V6ILI2</accession>
<keyword evidence="3 7" id="KW-0808">Transferase</keyword>
<dbReference type="RefSeq" id="WP_180141452.1">
    <property type="nucleotide sequence ID" value="NZ_CAADHO010000005.1"/>
</dbReference>
<keyword evidence="4 5" id="KW-0949">S-adenosyl-L-methionine</keyword>
<dbReference type="InterPro" id="IPR029028">
    <property type="entry name" value="Alpha/beta_knot_MTases"/>
</dbReference>
<dbReference type="Gene3D" id="1.10.8.590">
    <property type="match status" value="1"/>
</dbReference>
<organism evidence="7 8">
    <name type="scientific">Desulfoluna butyratoxydans</name>
    <dbReference type="NCBI Taxonomy" id="231438"/>
    <lineage>
        <taxon>Bacteria</taxon>
        <taxon>Pseudomonadati</taxon>
        <taxon>Thermodesulfobacteriota</taxon>
        <taxon>Desulfobacteria</taxon>
        <taxon>Desulfobacterales</taxon>
        <taxon>Desulfolunaceae</taxon>
        <taxon>Desulfoluna</taxon>
    </lineage>
</organism>
<dbReference type="InterPro" id="IPR004384">
    <property type="entry name" value="RNA_MeTrfase_TrmJ/LasT"/>
</dbReference>
<dbReference type="GO" id="GO:0106339">
    <property type="term" value="F:tRNA (cytidine(32)-2'-O)-methyltransferase activity"/>
    <property type="evidence" value="ECO:0007669"/>
    <property type="project" value="RHEA"/>
</dbReference>
<name>A0A4V6ILI2_9BACT</name>
<dbReference type="PIRSF" id="PIRSF004808">
    <property type="entry name" value="LasT"/>
    <property type="match status" value="1"/>
</dbReference>
<dbReference type="GO" id="GO:0160206">
    <property type="term" value="F:tRNA (cytidine(32)/uridine(32)-2'-O)-methyltransferase activity"/>
    <property type="evidence" value="ECO:0007669"/>
    <property type="project" value="UniProtKB-EC"/>
</dbReference>
<dbReference type="EMBL" id="CAADHO010000005">
    <property type="protein sequence ID" value="VFQ45178.1"/>
    <property type="molecule type" value="Genomic_DNA"/>
</dbReference>
<keyword evidence="5" id="KW-0819">tRNA processing</keyword>
<evidence type="ECO:0000256" key="4">
    <source>
        <dbReference type="ARBA" id="ARBA00022691"/>
    </source>
</evidence>
<gene>
    <name evidence="5" type="primary">trmJ</name>
    <name evidence="7" type="ORF">MSL71_28350</name>
</gene>
<dbReference type="GO" id="GO:0003723">
    <property type="term" value="F:RNA binding"/>
    <property type="evidence" value="ECO:0007669"/>
    <property type="project" value="InterPro"/>
</dbReference>
<proteinExistence type="inferred from homology"/>
<sequence>MKTEQISIVLVEPQGPLNIGSVSRAMMNFGFSRLVLVNPQCNHLSMDALRMAVKTKRILEEAVVVDTLAEALEGVHYAFGTTRRFGKYRNVFYTPEELAEKLHPKGDEVKAALVFGREDKGLKTEELDLCQYFITLPTDEAYPSMNLAQAVTVCLYEVRKRFAGPTPEGIDTRVPATNESLERMLRHMQQTLLDIEYLDPLSPDHLLRTYRRLFGQSDITEREVNILQGLWSRIDWTESERLKWKKMVEEK</sequence>
<comment type="function">
    <text evidence="5">Catalyzes the formation of 2'O-methylated cytidine (Cm32) or 2'O-methylated uridine (Um32) at position 32 in tRNA.</text>
</comment>
<dbReference type="GO" id="GO:0002128">
    <property type="term" value="P:tRNA nucleoside ribose methylation"/>
    <property type="evidence" value="ECO:0007669"/>
    <property type="project" value="TreeGrafter"/>
</dbReference>
<evidence type="ECO:0000256" key="1">
    <source>
        <dbReference type="ARBA" id="ARBA00007228"/>
    </source>
</evidence>
<comment type="similarity">
    <text evidence="1">Belongs to the class IV-like SAM-binding methyltransferase superfamily. RNA methyltransferase TrmH family.</text>
</comment>
<feature type="domain" description="tRNA/rRNA methyltransferase SpoU type" evidence="6">
    <location>
        <begin position="6"/>
        <end position="156"/>
    </location>
</feature>